<evidence type="ECO:0000256" key="1">
    <source>
        <dbReference type="SAM" id="MobiDB-lite"/>
    </source>
</evidence>
<evidence type="ECO:0000313" key="2">
    <source>
        <dbReference type="EMBL" id="VEL15015.1"/>
    </source>
</evidence>
<gene>
    <name evidence="2" type="ORF">PXEA_LOCUS8455</name>
</gene>
<keyword evidence="3" id="KW-1185">Reference proteome</keyword>
<feature type="region of interest" description="Disordered" evidence="1">
    <location>
        <begin position="159"/>
        <end position="213"/>
    </location>
</feature>
<protein>
    <submittedName>
        <fullName evidence="2">Uncharacterized protein</fullName>
    </submittedName>
</protein>
<proteinExistence type="predicted"/>
<dbReference type="Proteomes" id="UP000784294">
    <property type="component" value="Unassembled WGS sequence"/>
</dbReference>
<dbReference type="EMBL" id="CAAALY010023121">
    <property type="protein sequence ID" value="VEL15015.1"/>
    <property type="molecule type" value="Genomic_DNA"/>
</dbReference>
<sequence>MALSVRDLILCFKELELICGDMPLNGIVKTICEEFPLSGGVDTMNFSFELVHLDALELFTLLATRVYRSRSPAATQSTEEIVEAVRPSESGSGARTPSSSTTSADQRADETSLISGAGREERKRRLTATSIKEKPSERSKIGDSVDKKMLGATLHAVHRRQRTTLSTQSPIHAPDSTAGLIQRRPSRVPGTTSQKEWPSAEQHQPAPRPISAKRGKVGQIFEAQDKVFLFMMIC</sequence>
<name>A0A448WLY7_9PLAT</name>
<dbReference type="AlphaFoldDB" id="A0A448WLY7"/>
<comment type="caution">
    <text evidence="2">The sequence shown here is derived from an EMBL/GenBank/DDBJ whole genome shotgun (WGS) entry which is preliminary data.</text>
</comment>
<feature type="region of interest" description="Disordered" evidence="1">
    <location>
        <begin position="73"/>
        <end position="147"/>
    </location>
</feature>
<evidence type="ECO:0000313" key="3">
    <source>
        <dbReference type="Proteomes" id="UP000784294"/>
    </source>
</evidence>
<reference evidence="2" key="1">
    <citation type="submission" date="2018-11" db="EMBL/GenBank/DDBJ databases">
        <authorList>
            <consortium name="Pathogen Informatics"/>
        </authorList>
    </citation>
    <scope>NUCLEOTIDE SEQUENCE</scope>
</reference>
<organism evidence="2 3">
    <name type="scientific">Protopolystoma xenopodis</name>
    <dbReference type="NCBI Taxonomy" id="117903"/>
    <lineage>
        <taxon>Eukaryota</taxon>
        <taxon>Metazoa</taxon>
        <taxon>Spiralia</taxon>
        <taxon>Lophotrochozoa</taxon>
        <taxon>Platyhelminthes</taxon>
        <taxon>Monogenea</taxon>
        <taxon>Polyopisthocotylea</taxon>
        <taxon>Polystomatidea</taxon>
        <taxon>Polystomatidae</taxon>
        <taxon>Protopolystoma</taxon>
    </lineage>
</organism>
<feature type="compositionally biased region" description="Basic and acidic residues" evidence="1">
    <location>
        <begin position="131"/>
        <end position="147"/>
    </location>
</feature>
<accession>A0A448WLY7</accession>
<feature type="compositionally biased region" description="Polar residues" evidence="1">
    <location>
        <begin position="89"/>
        <end position="105"/>
    </location>
</feature>